<keyword evidence="2 3" id="KW-0456">Lyase</keyword>
<name>A0A7W8M9K3_9BURK</name>
<dbReference type="InterPro" id="IPR002762">
    <property type="entry name" value="CbiX-like"/>
</dbReference>
<keyword evidence="4" id="KW-1185">Reference proteome</keyword>
<evidence type="ECO:0000256" key="1">
    <source>
        <dbReference type="ARBA" id="ARBA00022723"/>
    </source>
</evidence>
<dbReference type="GO" id="GO:0046872">
    <property type="term" value="F:metal ion binding"/>
    <property type="evidence" value="ECO:0007669"/>
    <property type="project" value="UniProtKB-KW"/>
</dbReference>
<evidence type="ECO:0000313" key="3">
    <source>
        <dbReference type="EMBL" id="MBB5273146.1"/>
    </source>
</evidence>
<evidence type="ECO:0000256" key="2">
    <source>
        <dbReference type="ARBA" id="ARBA00023239"/>
    </source>
</evidence>
<protein>
    <submittedName>
        <fullName evidence="3">Sirohydrochlorin cobaltochelatase</fullName>
        <ecNumber evidence="3">4.99.1.3</ecNumber>
    </submittedName>
</protein>
<dbReference type="AlphaFoldDB" id="A0A7W8M9K3"/>
<organism evidence="3 4">
    <name type="scientific">Quisquiliibacterium transsilvanicum</name>
    <dbReference type="NCBI Taxonomy" id="1549638"/>
    <lineage>
        <taxon>Bacteria</taxon>
        <taxon>Pseudomonadati</taxon>
        <taxon>Pseudomonadota</taxon>
        <taxon>Betaproteobacteria</taxon>
        <taxon>Burkholderiales</taxon>
        <taxon>Burkholderiaceae</taxon>
        <taxon>Quisquiliibacterium</taxon>
    </lineage>
</organism>
<evidence type="ECO:0000313" key="4">
    <source>
        <dbReference type="Proteomes" id="UP000532440"/>
    </source>
</evidence>
<dbReference type="InterPro" id="IPR050963">
    <property type="entry name" value="Sirohydro_Cobaltochel/CbiX"/>
</dbReference>
<comment type="caution">
    <text evidence="3">The sequence shown here is derived from an EMBL/GenBank/DDBJ whole genome shotgun (WGS) entry which is preliminary data.</text>
</comment>
<dbReference type="SUPFAM" id="SSF53800">
    <property type="entry name" value="Chelatase"/>
    <property type="match status" value="1"/>
</dbReference>
<dbReference type="EMBL" id="JACHGB010000006">
    <property type="protein sequence ID" value="MBB5273146.1"/>
    <property type="molecule type" value="Genomic_DNA"/>
</dbReference>
<dbReference type="GO" id="GO:0016852">
    <property type="term" value="F:sirohydrochlorin cobaltochelatase activity"/>
    <property type="evidence" value="ECO:0007669"/>
    <property type="project" value="UniProtKB-EC"/>
</dbReference>
<keyword evidence="1" id="KW-0479">Metal-binding</keyword>
<dbReference type="PANTHER" id="PTHR33542:SF5">
    <property type="entry name" value="FERROCHELATASE CHE1"/>
    <property type="match status" value="1"/>
</dbReference>
<dbReference type="Proteomes" id="UP000532440">
    <property type="component" value="Unassembled WGS sequence"/>
</dbReference>
<dbReference type="Pfam" id="PF01903">
    <property type="entry name" value="CbiX"/>
    <property type="match status" value="1"/>
</dbReference>
<sequence>MDQPDEALILFAHGARDPQWRAPLDGLHERMQAALPGCAVSVAFLEFMSPGLGDAIDAAVARGAGRIEVAPVFWAAGGHLRNDVPVLLDAARARHPGVEIGLWPALGESDEVLDAVAGAYRRLWARSRSPQR</sequence>
<reference evidence="3 4" key="1">
    <citation type="submission" date="2020-08" db="EMBL/GenBank/DDBJ databases">
        <title>Genomic Encyclopedia of Type Strains, Phase IV (KMG-IV): sequencing the most valuable type-strain genomes for metagenomic binning, comparative biology and taxonomic classification.</title>
        <authorList>
            <person name="Goeker M."/>
        </authorList>
    </citation>
    <scope>NUCLEOTIDE SEQUENCE [LARGE SCALE GENOMIC DNA]</scope>
    <source>
        <strain evidence="3 4">DSM 29781</strain>
    </source>
</reference>
<dbReference type="CDD" id="cd03416">
    <property type="entry name" value="CbiX_SirB_N"/>
    <property type="match status" value="1"/>
</dbReference>
<proteinExistence type="predicted"/>
<dbReference type="RefSeq" id="WP_183969458.1">
    <property type="nucleotide sequence ID" value="NZ_BAABEW010000024.1"/>
</dbReference>
<dbReference type="EC" id="4.99.1.3" evidence="3"/>
<dbReference type="PANTHER" id="PTHR33542">
    <property type="entry name" value="SIROHYDROCHLORIN FERROCHELATASE, CHLOROPLASTIC"/>
    <property type="match status" value="1"/>
</dbReference>
<gene>
    <name evidence="3" type="ORF">HNQ70_003174</name>
</gene>
<accession>A0A7W8M9K3</accession>
<dbReference type="Gene3D" id="3.40.50.1400">
    <property type="match status" value="1"/>
</dbReference>